<dbReference type="Proteomes" id="UP001500227">
    <property type="component" value="Unassembled WGS sequence"/>
</dbReference>
<evidence type="ECO:0000256" key="3">
    <source>
        <dbReference type="ARBA" id="ARBA00022679"/>
    </source>
</evidence>
<evidence type="ECO:0000256" key="1">
    <source>
        <dbReference type="ARBA" id="ARBA00004141"/>
    </source>
</evidence>
<dbReference type="GO" id="GO:0016740">
    <property type="term" value="F:transferase activity"/>
    <property type="evidence" value="ECO:0007669"/>
    <property type="project" value="UniProtKB-KW"/>
</dbReference>
<evidence type="ECO:0000259" key="8">
    <source>
        <dbReference type="Pfam" id="PF02397"/>
    </source>
</evidence>
<feature type="transmembrane region" description="Helical" evidence="7">
    <location>
        <begin position="105"/>
        <end position="123"/>
    </location>
</feature>
<dbReference type="InterPro" id="IPR003362">
    <property type="entry name" value="Bact_transf"/>
</dbReference>
<feature type="domain" description="Bacterial sugar transferase" evidence="8">
    <location>
        <begin position="234"/>
        <end position="415"/>
    </location>
</feature>
<sequence>MLPIRRFNKIHEQVLLSQTFSFISGWLIVALMPLLVLQQMGRTDTGTMHAFYISCLAFILTNYGVKHLLQAYPGGKSLILLTTQVFSSYALIFFIFLFLRFEFSRLFFITSGALAFVWFFIEYKIFIAYKSTKLAVINKGFSKEILNLKNLKGVRINVLHNLNLNDKRYDGIVADFNTLTPDEERFLTRCALKSIPVYNAKNIYESISGRVRINHMSENNIGALLPSPALERIKSLMDCAFIIITAPIVIPLCLITALAIRLESPGPVIYTQTRIGKGNQPFTIYKFRSMRFDVDAPQQFAGEADPRITRIGKFIRKTRIDELPQFFNILKGDMSLIGPRPEQPDFVKEFDEKIPFYSYRHVVKPGITGWAQVRQGYAADVNETQVKIEHDFYYIKNYSLQLDIFIILLTIRTVLTGFGAR</sequence>
<dbReference type="RefSeq" id="WP_345370109.1">
    <property type="nucleotide sequence ID" value="NZ_BAABKD010000008.1"/>
</dbReference>
<evidence type="ECO:0000256" key="5">
    <source>
        <dbReference type="ARBA" id="ARBA00022989"/>
    </source>
</evidence>
<feature type="transmembrane region" description="Helical" evidence="7">
    <location>
        <begin position="77"/>
        <end position="99"/>
    </location>
</feature>
<dbReference type="EMBL" id="BAABKD010000008">
    <property type="protein sequence ID" value="GAA5088496.1"/>
    <property type="molecule type" value="Genomic_DNA"/>
</dbReference>
<proteinExistence type="inferred from homology"/>
<protein>
    <submittedName>
        <fullName evidence="9">Sugar transferase</fullName>
    </submittedName>
</protein>
<comment type="similarity">
    <text evidence="2">Belongs to the bacterial sugar transferase family.</text>
</comment>
<accession>A0ABP9LZ93</accession>
<feature type="transmembrane region" description="Helical" evidence="7">
    <location>
        <begin position="20"/>
        <end position="40"/>
    </location>
</feature>
<organism evidence="9 10">
    <name type="scientific">Paenalcaligenes hermetiae</name>
    <dbReference type="NCBI Taxonomy" id="1157987"/>
    <lineage>
        <taxon>Bacteria</taxon>
        <taxon>Pseudomonadati</taxon>
        <taxon>Pseudomonadota</taxon>
        <taxon>Betaproteobacteria</taxon>
        <taxon>Burkholderiales</taxon>
        <taxon>Alcaligenaceae</taxon>
        <taxon>Paenalcaligenes</taxon>
    </lineage>
</organism>
<evidence type="ECO:0000313" key="9">
    <source>
        <dbReference type="EMBL" id="GAA5088496.1"/>
    </source>
</evidence>
<keyword evidence="6 7" id="KW-0472">Membrane</keyword>
<feature type="transmembrane region" description="Helical" evidence="7">
    <location>
        <begin position="46"/>
        <end position="65"/>
    </location>
</feature>
<keyword evidence="5 7" id="KW-1133">Transmembrane helix</keyword>
<gene>
    <name evidence="9" type="ORF">GCM10023337_10160</name>
</gene>
<evidence type="ECO:0000256" key="2">
    <source>
        <dbReference type="ARBA" id="ARBA00006464"/>
    </source>
</evidence>
<dbReference type="PANTHER" id="PTHR30576">
    <property type="entry name" value="COLANIC BIOSYNTHESIS UDP-GLUCOSE LIPID CARRIER TRANSFERASE"/>
    <property type="match status" value="1"/>
</dbReference>
<evidence type="ECO:0000256" key="6">
    <source>
        <dbReference type="ARBA" id="ARBA00023136"/>
    </source>
</evidence>
<reference evidence="10" key="1">
    <citation type="journal article" date="2019" name="Int. J. Syst. Evol. Microbiol.">
        <title>The Global Catalogue of Microorganisms (GCM) 10K type strain sequencing project: providing services to taxonomists for standard genome sequencing and annotation.</title>
        <authorList>
            <consortium name="The Broad Institute Genomics Platform"/>
            <consortium name="The Broad Institute Genome Sequencing Center for Infectious Disease"/>
            <person name="Wu L."/>
            <person name="Ma J."/>
        </authorList>
    </citation>
    <scope>NUCLEOTIDE SEQUENCE [LARGE SCALE GENOMIC DNA]</scope>
    <source>
        <strain evidence="10">JCM 18423</strain>
    </source>
</reference>
<feature type="transmembrane region" description="Helical" evidence="7">
    <location>
        <begin position="239"/>
        <end position="260"/>
    </location>
</feature>
<evidence type="ECO:0000256" key="7">
    <source>
        <dbReference type="SAM" id="Phobius"/>
    </source>
</evidence>
<name>A0ABP9LZ93_9BURK</name>
<dbReference type="NCBIfam" id="TIGR03025">
    <property type="entry name" value="EPS_sugtrans"/>
    <property type="match status" value="1"/>
</dbReference>
<keyword evidence="10" id="KW-1185">Reference proteome</keyword>
<dbReference type="PANTHER" id="PTHR30576:SF0">
    <property type="entry name" value="UNDECAPRENYL-PHOSPHATE N-ACETYLGALACTOSAMINYL 1-PHOSPHATE TRANSFERASE-RELATED"/>
    <property type="match status" value="1"/>
</dbReference>
<keyword evidence="3 9" id="KW-0808">Transferase</keyword>
<dbReference type="InterPro" id="IPR017475">
    <property type="entry name" value="EPS_sugar_tfrase"/>
</dbReference>
<keyword evidence="4 7" id="KW-0812">Transmembrane</keyword>
<comment type="caution">
    <text evidence="9">The sequence shown here is derived from an EMBL/GenBank/DDBJ whole genome shotgun (WGS) entry which is preliminary data.</text>
</comment>
<evidence type="ECO:0000256" key="4">
    <source>
        <dbReference type="ARBA" id="ARBA00022692"/>
    </source>
</evidence>
<comment type="subcellular location">
    <subcellularLocation>
        <location evidence="1">Membrane</location>
        <topology evidence="1">Multi-pass membrane protein</topology>
    </subcellularLocation>
</comment>
<evidence type="ECO:0000313" key="10">
    <source>
        <dbReference type="Proteomes" id="UP001500227"/>
    </source>
</evidence>
<dbReference type="Pfam" id="PF02397">
    <property type="entry name" value="Bac_transf"/>
    <property type="match status" value="1"/>
</dbReference>